<evidence type="ECO:0000313" key="4">
    <source>
        <dbReference type="EMBL" id="QFR25038.1"/>
    </source>
</evidence>
<feature type="domain" description="Regulatory protein YycH" evidence="3">
    <location>
        <begin position="21"/>
        <end position="437"/>
    </location>
</feature>
<dbReference type="KEGG" id="lhb:D1010_17525"/>
<protein>
    <recommendedName>
        <fullName evidence="3">Regulatory protein YycH domain-containing protein</fullName>
    </recommendedName>
</protein>
<dbReference type="Gene3D" id="3.30.310.160">
    <property type="entry name" value="YycH protein, domain 2"/>
    <property type="match status" value="1"/>
</dbReference>
<keyword evidence="2" id="KW-0472">Membrane</keyword>
<dbReference type="AlphaFoldDB" id="A0A5P8M924"/>
<sequence>MKPTIQEVTGMTRLSSIILRVALIIAVAISFVLTYLIMAHNTAFNRPQDVVNDNANAVQNSTVQSLGDVYLPIRVIYHDDVTEKLVYNRKNNLMANLQKRLAKWNMTTIGVVQKLDMKAYLARLNQKNSIMMIYPDRITWRLFADTFKQPSKLSETDFAFDRLIATPKGNRLTITFLNDDNQTIRETTMAGNYTDLTSLVRSADFTAQCKYVALNNTTQLLFTKAFTMNPYSYLVSYTPDNEFVNNLMSGSETSNIESKSSGGDTQYISGSQKLIVPKNGHLVTYQSYGQKEVKTMTAKLENSFETLKNGGISLRNIRYFGYDDNTDTVSFRNYVEGFPVFQQTDKGAAQITPGDSTGLLEALFANSNLQVPVPSDQAAVSVIPTEQVIDQMVQRGFKRKRIERIQLGYRWQMDKETDQVVDLLPTYYVRYYGQWQSFGTWLKTDLDTVSDTSPADQTSASGESNDADQASANTNSTAMGVR</sequence>
<dbReference type="CDD" id="cd15787">
    <property type="entry name" value="YycH_N"/>
    <property type="match status" value="1"/>
</dbReference>
<dbReference type="Gene3D" id="3.10.450.310">
    <property type="match status" value="1"/>
</dbReference>
<feature type="region of interest" description="Disordered" evidence="1">
    <location>
        <begin position="449"/>
        <end position="482"/>
    </location>
</feature>
<proteinExistence type="predicted"/>
<keyword evidence="2" id="KW-1133">Transmembrane helix</keyword>
<evidence type="ECO:0000256" key="2">
    <source>
        <dbReference type="SAM" id="Phobius"/>
    </source>
</evidence>
<dbReference type="InterPro" id="IPR042274">
    <property type="entry name" value="YycH/YycI_2"/>
</dbReference>
<accession>A0A5P8M924</accession>
<dbReference type="Pfam" id="PF07435">
    <property type="entry name" value="YycH"/>
    <property type="match status" value="1"/>
</dbReference>
<keyword evidence="2" id="KW-0812">Transmembrane</keyword>
<gene>
    <name evidence="4" type="ORF">D1010_17525</name>
</gene>
<organism evidence="4 5">
    <name type="scientific">Schleiferilactobacillus harbinensis</name>
    <dbReference type="NCBI Taxonomy" id="304207"/>
    <lineage>
        <taxon>Bacteria</taxon>
        <taxon>Bacillati</taxon>
        <taxon>Bacillota</taxon>
        <taxon>Bacilli</taxon>
        <taxon>Lactobacillales</taxon>
        <taxon>Lactobacillaceae</taxon>
        <taxon>Schleiferilactobacillus</taxon>
    </lineage>
</organism>
<dbReference type="Proteomes" id="UP000326779">
    <property type="component" value="Chromosome"/>
</dbReference>
<dbReference type="InterPro" id="IPR009996">
    <property type="entry name" value="YycH"/>
</dbReference>
<feature type="transmembrane region" description="Helical" evidence="2">
    <location>
        <begin position="21"/>
        <end position="38"/>
    </location>
</feature>
<reference evidence="4 5" key="1">
    <citation type="submission" date="2019-10" db="EMBL/GenBank/DDBJ databases">
        <title>The completed genome of Lactobacillus harbinensis M1.</title>
        <authorList>
            <person name="Zheng Y."/>
        </authorList>
    </citation>
    <scope>NUCLEOTIDE SEQUENCE [LARGE SCALE GENOMIC DNA]</scope>
    <source>
        <strain evidence="4 5">M1</strain>
    </source>
</reference>
<evidence type="ECO:0000259" key="3">
    <source>
        <dbReference type="Pfam" id="PF07435"/>
    </source>
</evidence>
<dbReference type="EMBL" id="CP045143">
    <property type="protein sequence ID" value="QFR25038.1"/>
    <property type="molecule type" value="Genomic_DNA"/>
</dbReference>
<evidence type="ECO:0000313" key="5">
    <source>
        <dbReference type="Proteomes" id="UP000326779"/>
    </source>
</evidence>
<name>A0A5P8M924_9LACO</name>
<evidence type="ECO:0000256" key="1">
    <source>
        <dbReference type="SAM" id="MobiDB-lite"/>
    </source>
</evidence>